<evidence type="ECO:0000256" key="4">
    <source>
        <dbReference type="PROSITE-ProRule" id="PRU00335"/>
    </source>
</evidence>
<comment type="caution">
    <text evidence="6">The sequence shown here is derived from an EMBL/GenBank/DDBJ whole genome shotgun (WGS) entry which is preliminary data.</text>
</comment>
<dbReference type="InterPro" id="IPR036271">
    <property type="entry name" value="Tet_transcr_reg_TetR-rel_C_sf"/>
</dbReference>
<sequence length="207" mass="22404">MARYGADHKDATRRRLIDAAARRFKRDGLDGSGIASLVGDAGLTNGAFYGHFTSKGDLVANVVADQLAAQRAMIEAMPDGPEGLERFIREYLSPAHRDDRENGCPSAALLDEISRCDTQIRDAYTTGIRSVLALIAHRLDPADPEASYDRATGLFTALICTLQLARALTDRELSDRVLAAGLTNALALAQPRATVSSSPQQEGWKHR</sequence>
<proteinExistence type="predicted"/>
<gene>
    <name evidence="6" type="ORF">ABZ507_09470</name>
</gene>
<dbReference type="Gene3D" id="1.10.10.60">
    <property type="entry name" value="Homeodomain-like"/>
    <property type="match status" value="1"/>
</dbReference>
<reference evidence="6 7" key="1">
    <citation type="submission" date="2024-06" db="EMBL/GenBank/DDBJ databases">
        <title>The Natural Products Discovery Center: Release of the First 8490 Sequenced Strains for Exploring Actinobacteria Biosynthetic Diversity.</title>
        <authorList>
            <person name="Kalkreuter E."/>
            <person name="Kautsar S.A."/>
            <person name="Yang D."/>
            <person name="Bader C.D."/>
            <person name="Teijaro C.N."/>
            <person name="Fluegel L."/>
            <person name="Davis C.M."/>
            <person name="Simpson J.R."/>
            <person name="Lauterbach L."/>
            <person name="Steele A.D."/>
            <person name="Gui C."/>
            <person name="Meng S."/>
            <person name="Li G."/>
            <person name="Viehrig K."/>
            <person name="Ye F."/>
            <person name="Su P."/>
            <person name="Kiefer A.F."/>
            <person name="Nichols A."/>
            <person name="Cepeda A.J."/>
            <person name="Yan W."/>
            <person name="Fan B."/>
            <person name="Jiang Y."/>
            <person name="Adhikari A."/>
            <person name="Zheng C.-J."/>
            <person name="Schuster L."/>
            <person name="Cowan T.M."/>
            <person name="Smanski M.J."/>
            <person name="Chevrette M.G."/>
            <person name="De Carvalho L.P.S."/>
            <person name="Shen B."/>
        </authorList>
    </citation>
    <scope>NUCLEOTIDE SEQUENCE [LARGE SCALE GENOMIC DNA]</scope>
    <source>
        <strain evidence="6 7">NPDC019434</strain>
    </source>
</reference>
<dbReference type="Gene3D" id="1.10.357.10">
    <property type="entry name" value="Tetracycline Repressor, domain 2"/>
    <property type="match status" value="1"/>
</dbReference>
<dbReference type="PROSITE" id="PS50977">
    <property type="entry name" value="HTH_TETR_2"/>
    <property type="match status" value="1"/>
</dbReference>
<evidence type="ECO:0000256" key="1">
    <source>
        <dbReference type="ARBA" id="ARBA00023015"/>
    </source>
</evidence>
<dbReference type="EMBL" id="JBEYBR010000018">
    <property type="protein sequence ID" value="MEU2122053.1"/>
    <property type="molecule type" value="Genomic_DNA"/>
</dbReference>
<evidence type="ECO:0000313" key="6">
    <source>
        <dbReference type="EMBL" id="MEU2122053.1"/>
    </source>
</evidence>
<keyword evidence="7" id="KW-1185">Reference proteome</keyword>
<accession>A0ABV2X836</accession>
<dbReference type="PANTHER" id="PTHR47506:SF7">
    <property type="entry name" value="TRANSCRIPTIONAL REGULATORY PROTEIN"/>
    <property type="match status" value="1"/>
</dbReference>
<dbReference type="SUPFAM" id="SSF46689">
    <property type="entry name" value="Homeodomain-like"/>
    <property type="match status" value="1"/>
</dbReference>
<evidence type="ECO:0000313" key="7">
    <source>
        <dbReference type="Proteomes" id="UP001550535"/>
    </source>
</evidence>
<dbReference type="PANTHER" id="PTHR47506">
    <property type="entry name" value="TRANSCRIPTIONAL REGULATORY PROTEIN"/>
    <property type="match status" value="1"/>
</dbReference>
<keyword evidence="3" id="KW-0804">Transcription</keyword>
<protein>
    <submittedName>
        <fullName evidence="6">TetR/AcrR family transcriptional regulator</fullName>
    </submittedName>
</protein>
<evidence type="ECO:0000256" key="3">
    <source>
        <dbReference type="ARBA" id="ARBA00023163"/>
    </source>
</evidence>
<dbReference type="Pfam" id="PF00440">
    <property type="entry name" value="TetR_N"/>
    <property type="match status" value="1"/>
</dbReference>
<evidence type="ECO:0000259" key="5">
    <source>
        <dbReference type="PROSITE" id="PS50977"/>
    </source>
</evidence>
<keyword evidence="2 4" id="KW-0238">DNA-binding</keyword>
<dbReference type="RefSeq" id="WP_063020653.1">
    <property type="nucleotide sequence ID" value="NZ_JBEYBM010000005.1"/>
</dbReference>
<dbReference type="Proteomes" id="UP001550535">
    <property type="component" value="Unassembled WGS sequence"/>
</dbReference>
<evidence type="ECO:0000256" key="2">
    <source>
        <dbReference type="ARBA" id="ARBA00023125"/>
    </source>
</evidence>
<dbReference type="SUPFAM" id="SSF48498">
    <property type="entry name" value="Tetracyclin repressor-like, C-terminal domain"/>
    <property type="match status" value="1"/>
</dbReference>
<dbReference type="InterPro" id="IPR009057">
    <property type="entry name" value="Homeodomain-like_sf"/>
</dbReference>
<keyword evidence="1" id="KW-0805">Transcription regulation</keyword>
<feature type="domain" description="HTH tetR-type" evidence="5">
    <location>
        <begin position="10"/>
        <end position="70"/>
    </location>
</feature>
<dbReference type="InterPro" id="IPR001647">
    <property type="entry name" value="HTH_TetR"/>
</dbReference>
<dbReference type="PRINTS" id="PR00455">
    <property type="entry name" value="HTHTETR"/>
</dbReference>
<name>A0ABV2X836_9NOCA</name>
<feature type="DNA-binding region" description="H-T-H motif" evidence="4">
    <location>
        <begin position="33"/>
        <end position="52"/>
    </location>
</feature>
<organism evidence="6 7">
    <name type="scientific">Nocardia niwae</name>
    <dbReference type="NCBI Taxonomy" id="626084"/>
    <lineage>
        <taxon>Bacteria</taxon>
        <taxon>Bacillati</taxon>
        <taxon>Actinomycetota</taxon>
        <taxon>Actinomycetes</taxon>
        <taxon>Mycobacteriales</taxon>
        <taxon>Nocardiaceae</taxon>
        <taxon>Nocardia</taxon>
    </lineage>
</organism>